<feature type="compositionally biased region" description="Basic and acidic residues" evidence="1">
    <location>
        <begin position="166"/>
        <end position="186"/>
    </location>
</feature>
<evidence type="ECO:0000313" key="2">
    <source>
        <dbReference type="EMBL" id="OCB85089.1"/>
    </source>
</evidence>
<gene>
    <name evidence="2" type="ORF">A7U60_g7714</name>
</gene>
<evidence type="ECO:0008006" key="4">
    <source>
        <dbReference type="Google" id="ProtNLM"/>
    </source>
</evidence>
<sequence>MPLDGHSYLVTQGWSGKGCGLREGAITRPLAIPQKKTLSGLGKDRDDAFPFWDHLYSIATKAIKIKIHKDEDESSDTDSSATPALLTLSRTSTGILSNRRPVAGTPVSSSGTATPSAVDASSSSSSRNEYRINIIATAKREAARRSLYSRFFRGPVLGPDYDIMEEDKGLSKPKDPKESFAREHRTTSVSQLPVDGLPAEVEKRDDNELRRKRRKEEKRREVERTEEKKRKSKEKRSTSDVQDDATESIQKRKSIETGEDVDLKVSEKKKKRKGKVDKETRGSASTDVLGDDGQRRSKKRKKDAMVDASVEGLGGDAEEQSKAKKETREERRQRKEEKRKRKERKEEKRRKKAADLSS</sequence>
<protein>
    <recommendedName>
        <fullName evidence="4">G-patch domain-containing protein</fullName>
    </recommendedName>
</protein>
<feature type="compositionally biased region" description="Basic and acidic residues" evidence="1">
    <location>
        <begin position="319"/>
        <end position="336"/>
    </location>
</feature>
<reference evidence="2" key="1">
    <citation type="submission" date="2016-06" db="EMBL/GenBank/DDBJ databases">
        <title>Draft Genome sequence of the fungus Inonotus baumii.</title>
        <authorList>
            <person name="Zhu H."/>
            <person name="Lin W."/>
        </authorList>
    </citation>
    <scope>NUCLEOTIDE SEQUENCE</scope>
    <source>
        <strain evidence="2">821</strain>
    </source>
</reference>
<dbReference type="AlphaFoldDB" id="A0A9Q5HSE8"/>
<proteinExistence type="predicted"/>
<comment type="caution">
    <text evidence="2">The sequence shown here is derived from an EMBL/GenBank/DDBJ whole genome shotgun (WGS) entry which is preliminary data.</text>
</comment>
<dbReference type="Proteomes" id="UP000757232">
    <property type="component" value="Unassembled WGS sequence"/>
</dbReference>
<evidence type="ECO:0000313" key="3">
    <source>
        <dbReference type="Proteomes" id="UP000757232"/>
    </source>
</evidence>
<keyword evidence="3" id="KW-1185">Reference proteome</keyword>
<name>A0A9Q5HSE8_SANBA</name>
<accession>A0A9Q5HSE8</accession>
<feature type="compositionally biased region" description="Polar residues" evidence="1">
    <location>
        <begin position="106"/>
        <end position="115"/>
    </location>
</feature>
<feature type="compositionally biased region" description="Basic and acidic residues" evidence="1">
    <location>
        <begin position="218"/>
        <end position="229"/>
    </location>
</feature>
<feature type="region of interest" description="Disordered" evidence="1">
    <location>
        <begin position="159"/>
        <end position="358"/>
    </location>
</feature>
<feature type="region of interest" description="Disordered" evidence="1">
    <location>
        <begin position="96"/>
        <end position="126"/>
    </location>
</feature>
<organism evidence="2 3">
    <name type="scientific">Sanghuangporus baumii</name>
    <name type="common">Phellinus baumii</name>
    <dbReference type="NCBI Taxonomy" id="108892"/>
    <lineage>
        <taxon>Eukaryota</taxon>
        <taxon>Fungi</taxon>
        <taxon>Dikarya</taxon>
        <taxon>Basidiomycota</taxon>
        <taxon>Agaricomycotina</taxon>
        <taxon>Agaricomycetes</taxon>
        <taxon>Hymenochaetales</taxon>
        <taxon>Hymenochaetaceae</taxon>
        <taxon>Sanghuangporus</taxon>
    </lineage>
</organism>
<feature type="compositionally biased region" description="Basic and acidic residues" evidence="1">
    <location>
        <begin position="200"/>
        <end position="209"/>
    </location>
</feature>
<dbReference type="EMBL" id="LNZH02000211">
    <property type="protein sequence ID" value="OCB85089.1"/>
    <property type="molecule type" value="Genomic_DNA"/>
</dbReference>
<feature type="compositionally biased region" description="Basic residues" evidence="1">
    <location>
        <begin position="337"/>
        <end position="352"/>
    </location>
</feature>
<evidence type="ECO:0000256" key="1">
    <source>
        <dbReference type="SAM" id="MobiDB-lite"/>
    </source>
</evidence>
<dbReference type="OrthoDB" id="3366546at2759"/>
<feature type="compositionally biased region" description="Basic and acidic residues" evidence="1">
    <location>
        <begin position="249"/>
        <end position="266"/>
    </location>
</feature>